<dbReference type="RefSeq" id="WP_084036418.1">
    <property type="nucleotide sequence ID" value="NZ_CP066007.1"/>
</dbReference>
<dbReference type="Proteomes" id="UP000596145">
    <property type="component" value="Chromosome"/>
</dbReference>
<dbReference type="InterPro" id="IPR024455">
    <property type="entry name" value="Phage_capsid"/>
</dbReference>
<name>A0A7T4EF27_9CORY</name>
<evidence type="ECO:0000259" key="2">
    <source>
        <dbReference type="Pfam" id="PF05065"/>
    </source>
</evidence>
<dbReference type="NCBIfam" id="TIGR01554">
    <property type="entry name" value="major_cap_HK97"/>
    <property type="match status" value="1"/>
</dbReference>
<dbReference type="SUPFAM" id="SSF56563">
    <property type="entry name" value="Major capsid protein gp5"/>
    <property type="match status" value="1"/>
</dbReference>
<dbReference type="EMBL" id="CP066007">
    <property type="protein sequence ID" value="QQB46204.1"/>
    <property type="molecule type" value="Genomic_DNA"/>
</dbReference>
<dbReference type="GeneID" id="92759525"/>
<dbReference type="OrthoDB" id="3194758at2"/>
<evidence type="ECO:0000256" key="1">
    <source>
        <dbReference type="ARBA" id="ARBA00004328"/>
    </source>
</evidence>
<accession>A0A7T4EF27</accession>
<evidence type="ECO:0000313" key="4">
    <source>
        <dbReference type="Proteomes" id="UP000596145"/>
    </source>
</evidence>
<gene>
    <name evidence="3" type="ORF">I6I10_12285</name>
</gene>
<reference evidence="3 4" key="1">
    <citation type="submission" date="2020-12" db="EMBL/GenBank/DDBJ databases">
        <title>FDA dAtabase for Regulatory Grade micrObial Sequences (FDA-ARGOS): Supporting development and validation of Infectious Disease Dx tests.</title>
        <authorList>
            <person name="Sproer C."/>
            <person name="Gronow S."/>
            <person name="Severitt S."/>
            <person name="Schroder I."/>
            <person name="Tallon L."/>
            <person name="Sadzewicz L."/>
            <person name="Zhao X."/>
            <person name="Boylan J."/>
            <person name="Ott S."/>
            <person name="Bowen H."/>
            <person name="Vavikolanu K."/>
            <person name="Mehta A."/>
            <person name="Aluvathingal J."/>
            <person name="Nadendla S."/>
            <person name="Lowell S."/>
            <person name="Myers T."/>
            <person name="Yan Y."/>
            <person name="Sichtig H."/>
        </authorList>
    </citation>
    <scope>NUCLEOTIDE SEQUENCE [LARGE SCALE GENOMIC DNA]</scope>
    <source>
        <strain evidence="3 4">FDAARGOS_1053</strain>
    </source>
</reference>
<comment type="subcellular location">
    <subcellularLocation>
        <location evidence="1">Virion</location>
    </subcellularLocation>
</comment>
<dbReference type="InterPro" id="IPR054612">
    <property type="entry name" value="Phage_capsid-like_C"/>
</dbReference>
<feature type="domain" description="Phage capsid-like C-terminal" evidence="2">
    <location>
        <begin position="15"/>
        <end position="302"/>
    </location>
</feature>
<dbReference type="AlphaFoldDB" id="A0A7T4EF27"/>
<dbReference type="Pfam" id="PF05065">
    <property type="entry name" value="Phage_capsid"/>
    <property type="match status" value="1"/>
</dbReference>
<evidence type="ECO:0000313" key="3">
    <source>
        <dbReference type="EMBL" id="QQB46204.1"/>
    </source>
</evidence>
<protein>
    <submittedName>
        <fullName evidence="3">Phage major capsid protein</fullName>
    </submittedName>
</protein>
<organism evidence="3 4">
    <name type="scientific">Corynebacterium glucuronolyticum</name>
    <dbReference type="NCBI Taxonomy" id="39791"/>
    <lineage>
        <taxon>Bacteria</taxon>
        <taxon>Bacillati</taxon>
        <taxon>Actinomycetota</taxon>
        <taxon>Actinomycetes</taxon>
        <taxon>Mycobacteriales</taxon>
        <taxon>Corynebacteriaceae</taxon>
        <taxon>Corynebacterium</taxon>
    </lineage>
</organism>
<proteinExistence type="predicted"/>
<sequence>MATITEQTLLGDGGKGLLPRSVSNEIWKEATAEAIVPSLARAHPVILGENLIPVLTKRPAASIIGEGKSKRDSELEVTAKSIKPIKAVVGLEFTIETIQKNPAGVLDLMAAELSSALSRQIDLAVLHGRQASDGAELSGDPEYLAQTKNTVTISNDAAKVDAELWEGYNKVVDGDKAVGFTGFALDPRLVGLVANARDKEGRRINPDIPMGGTVATYAGQSVRVSRAVSGQVDASKDTNIRGFGGDWNALRFGRALDIGLKRIEYGDPFGNGDLQRRNAIAYMTEVIFGWGIMDLSAFVKYEVKPKLTTSAGSSS</sequence>